<feature type="compositionally biased region" description="Low complexity" evidence="1">
    <location>
        <begin position="1"/>
        <end position="10"/>
    </location>
</feature>
<evidence type="ECO:0000256" key="1">
    <source>
        <dbReference type="SAM" id="MobiDB-lite"/>
    </source>
</evidence>
<dbReference type="AlphaFoldDB" id="A0A1Z5JAJ9"/>
<dbReference type="EMBL" id="BDSP01000032">
    <property type="protein sequence ID" value="GAX11010.1"/>
    <property type="molecule type" value="Genomic_DNA"/>
</dbReference>
<name>A0A1Z5JAJ9_FISSO</name>
<evidence type="ECO:0000313" key="3">
    <source>
        <dbReference type="Proteomes" id="UP000198406"/>
    </source>
</evidence>
<feature type="compositionally biased region" description="Polar residues" evidence="1">
    <location>
        <begin position="627"/>
        <end position="636"/>
    </location>
</feature>
<feature type="compositionally biased region" description="Basic and acidic residues" evidence="1">
    <location>
        <begin position="638"/>
        <end position="649"/>
    </location>
</feature>
<evidence type="ECO:0000313" key="2">
    <source>
        <dbReference type="EMBL" id="GAX11010.1"/>
    </source>
</evidence>
<gene>
    <name evidence="2" type="ORF">FisN_2Lh539</name>
</gene>
<dbReference type="Proteomes" id="UP000198406">
    <property type="component" value="Unassembled WGS sequence"/>
</dbReference>
<protein>
    <submittedName>
        <fullName evidence="2">Uncharacterized protein</fullName>
    </submittedName>
</protein>
<feature type="compositionally biased region" description="Low complexity" evidence="1">
    <location>
        <begin position="43"/>
        <end position="57"/>
    </location>
</feature>
<feature type="compositionally biased region" description="Polar residues" evidence="1">
    <location>
        <begin position="426"/>
        <end position="441"/>
    </location>
</feature>
<keyword evidence="3" id="KW-1185">Reference proteome</keyword>
<accession>A0A1Z5JAJ9</accession>
<feature type="compositionally biased region" description="Basic residues" evidence="1">
    <location>
        <begin position="475"/>
        <end position="485"/>
    </location>
</feature>
<feature type="compositionally biased region" description="Low complexity" evidence="1">
    <location>
        <begin position="364"/>
        <end position="374"/>
    </location>
</feature>
<feature type="region of interest" description="Disordered" evidence="1">
    <location>
        <begin position="623"/>
        <end position="690"/>
    </location>
</feature>
<reference evidence="2 3" key="1">
    <citation type="journal article" date="2015" name="Plant Cell">
        <title>Oil accumulation by the oleaginous diatom Fistulifera solaris as revealed by the genome and transcriptome.</title>
        <authorList>
            <person name="Tanaka T."/>
            <person name="Maeda Y."/>
            <person name="Veluchamy A."/>
            <person name="Tanaka M."/>
            <person name="Abida H."/>
            <person name="Marechal E."/>
            <person name="Bowler C."/>
            <person name="Muto M."/>
            <person name="Sunaga Y."/>
            <person name="Tanaka M."/>
            <person name="Yoshino T."/>
            <person name="Taniguchi T."/>
            <person name="Fukuda Y."/>
            <person name="Nemoto M."/>
            <person name="Matsumoto M."/>
            <person name="Wong P.S."/>
            <person name="Aburatani S."/>
            <person name="Fujibuchi W."/>
        </authorList>
    </citation>
    <scope>NUCLEOTIDE SEQUENCE [LARGE SCALE GENOMIC DNA]</scope>
    <source>
        <strain evidence="2 3">JPCC DA0580</strain>
    </source>
</reference>
<feature type="compositionally biased region" description="Polar residues" evidence="1">
    <location>
        <begin position="173"/>
        <end position="189"/>
    </location>
</feature>
<comment type="caution">
    <text evidence="2">The sequence shown here is derived from an EMBL/GenBank/DDBJ whole genome shotgun (WGS) entry which is preliminary data.</text>
</comment>
<feature type="region of interest" description="Disordered" evidence="1">
    <location>
        <begin position="704"/>
        <end position="755"/>
    </location>
</feature>
<dbReference type="InParanoid" id="A0A1Z5JAJ9"/>
<sequence>MVSFLSMGGDHLLDDLMDSTSLASQGDEDEESEEQDLLERSSESSISSKSGDSIVESGESDPEDSSGEFAEEEDFTTDREEESSEFQLSPVKIAPTKTPSKGRGVLPVASSDSLFGGVRKFFQRGKTRKGEQQEIGDETPESDSKKEIPISRTRRGGKRGEQDISPSKRCVDRTSTSDSLVGASRQSPSDPRRGVQRTSTSDSLSGVDPKSHTNPLHAAKTRRGGKRNKDGAEDTDASQNANDLENVTREPTRGVIRTSTTDSLGGVDPKKHNNALHAAKTRRGGKKSEMITSSNEETSESNDHSTNSAGSREPTRGVMRTSTSDSLGGVEQNSSAHANRTRRGGKRNKDSTLGEGEARESFDTSDSLDMSHSSSQKEPPRGVVRTSTSDSLTGVDPRKHTNAVHAAKTRRGGRRNRNDGDHSANVDASASADTSENSNNDADLEELSRGVVRTSTSDSLNGVDTKRAAFPRQTSKTRRGGRRIRVKVDDEEGDCSEGFDNSEYVADTSENASSEPKTRRRGRRNSSNEEESVEASCERVPRTSTVDSLLGNFGFERKRGVQRTSTTDSLTGLDSKKNRPGKGCDTTTPTTSDESTEGLELTESQQRGKTTVDKVLGAFGLQRGVARTSTSDSLTGMDSRKVRNKEIHASRTRRGGRRNRNNGEDASERSATPEEGAVSPQGKVVRTNTSDIWAQRLMRRSLPRTLTADSLEGADPNRHNNRPLGTKTRRGSRRPHTEEQIEFEYEQGNDENGDDILLKDDVHVIESEELSAEDKNCQ</sequence>
<feature type="compositionally biased region" description="Acidic residues" evidence="1">
    <location>
        <begin position="740"/>
        <end position="754"/>
    </location>
</feature>
<feature type="compositionally biased region" description="Basic residues" evidence="1">
    <location>
        <begin position="650"/>
        <end position="660"/>
    </location>
</feature>
<feature type="compositionally biased region" description="Acidic residues" evidence="1">
    <location>
        <begin position="58"/>
        <end position="84"/>
    </location>
</feature>
<proteinExistence type="predicted"/>
<feature type="compositionally biased region" description="Polar residues" evidence="1">
    <location>
        <begin position="320"/>
        <end position="338"/>
    </location>
</feature>
<feature type="compositionally biased region" description="Basic and acidic residues" evidence="1">
    <location>
        <begin position="661"/>
        <end position="672"/>
    </location>
</feature>
<organism evidence="2 3">
    <name type="scientific">Fistulifera solaris</name>
    <name type="common">Oleaginous diatom</name>
    <dbReference type="NCBI Taxonomy" id="1519565"/>
    <lineage>
        <taxon>Eukaryota</taxon>
        <taxon>Sar</taxon>
        <taxon>Stramenopiles</taxon>
        <taxon>Ochrophyta</taxon>
        <taxon>Bacillariophyta</taxon>
        <taxon>Bacillariophyceae</taxon>
        <taxon>Bacillariophycidae</taxon>
        <taxon>Naviculales</taxon>
        <taxon>Naviculaceae</taxon>
        <taxon>Fistulifera</taxon>
    </lineage>
</organism>
<feature type="compositionally biased region" description="Polar residues" evidence="1">
    <location>
        <begin position="453"/>
        <end position="462"/>
    </location>
</feature>
<feature type="compositionally biased region" description="Acidic residues" evidence="1">
    <location>
        <begin position="26"/>
        <end position="36"/>
    </location>
</feature>
<feature type="region of interest" description="Disordered" evidence="1">
    <location>
        <begin position="1"/>
        <end position="609"/>
    </location>
</feature>
<feature type="compositionally biased region" description="Basic and acidic residues" evidence="1">
    <location>
        <begin position="347"/>
        <end position="362"/>
    </location>
</feature>
<feature type="compositionally biased region" description="Low complexity" evidence="1">
    <location>
        <begin position="564"/>
        <end position="573"/>
    </location>
</feature>